<feature type="domain" description="Glycosyltransferase 2-like" evidence="1">
    <location>
        <begin position="7"/>
        <end position="115"/>
    </location>
</feature>
<dbReference type="EMBL" id="CP001804">
    <property type="protein sequence ID" value="ACY14807.1"/>
    <property type="molecule type" value="Genomic_DNA"/>
</dbReference>
<dbReference type="GO" id="GO:0016740">
    <property type="term" value="F:transferase activity"/>
    <property type="evidence" value="ECO:0007669"/>
    <property type="project" value="UniProtKB-KW"/>
</dbReference>
<dbReference type="AlphaFoldDB" id="D0LHX8"/>
<dbReference type="SUPFAM" id="SSF53448">
    <property type="entry name" value="Nucleotide-diphospho-sugar transferases"/>
    <property type="match status" value="1"/>
</dbReference>
<evidence type="ECO:0000313" key="3">
    <source>
        <dbReference type="Proteomes" id="UP000001880"/>
    </source>
</evidence>
<dbReference type="RefSeq" id="WP_012827415.1">
    <property type="nucleotide sequence ID" value="NC_013440.1"/>
</dbReference>
<sequence length="270" mass="31235">MSKPIVSVVSLTWNSAKFVEPLLSTLERDIEVSDVPTEIIIVDNGSSDRTLELIAEFQERHDNIHVVPLSTNHGTTVSRNIGIRMARGKYVFILDSDTEIPEGTLRGLVDGAESLPERESLGLLHPRLIYPDGEFQESARRFPTFFTKVYRLLRMEERRARDESIDAVLAKQMVPVDYAISAAWLVPRETFDRIGLLDEEIFYSPEDVEFCARCWKHGLKVWYYPEVEIIHNCQRITSKKPISKMGLSHMKGLFRYWWQYGSFLNRPRQS</sequence>
<dbReference type="Proteomes" id="UP000001880">
    <property type="component" value="Chromosome"/>
</dbReference>
<dbReference type="eggNOG" id="COG1216">
    <property type="taxonomic scope" value="Bacteria"/>
</dbReference>
<name>D0LHX8_HALO1</name>
<dbReference type="HOGENOM" id="CLU_023845_0_5_7"/>
<reference evidence="2 3" key="1">
    <citation type="journal article" date="2010" name="Stand. Genomic Sci.">
        <title>Complete genome sequence of Haliangium ochraceum type strain (SMP-2).</title>
        <authorList>
            <consortium name="US DOE Joint Genome Institute (JGI-PGF)"/>
            <person name="Ivanova N."/>
            <person name="Daum C."/>
            <person name="Lang E."/>
            <person name="Abt B."/>
            <person name="Kopitz M."/>
            <person name="Saunders E."/>
            <person name="Lapidus A."/>
            <person name="Lucas S."/>
            <person name="Glavina Del Rio T."/>
            <person name="Nolan M."/>
            <person name="Tice H."/>
            <person name="Copeland A."/>
            <person name="Cheng J.F."/>
            <person name="Chen F."/>
            <person name="Bruce D."/>
            <person name="Goodwin L."/>
            <person name="Pitluck S."/>
            <person name="Mavromatis K."/>
            <person name="Pati A."/>
            <person name="Mikhailova N."/>
            <person name="Chen A."/>
            <person name="Palaniappan K."/>
            <person name="Land M."/>
            <person name="Hauser L."/>
            <person name="Chang Y.J."/>
            <person name="Jeffries C.D."/>
            <person name="Detter J.C."/>
            <person name="Brettin T."/>
            <person name="Rohde M."/>
            <person name="Goker M."/>
            <person name="Bristow J."/>
            <person name="Markowitz V."/>
            <person name="Eisen J.A."/>
            <person name="Hugenholtz P."/>
            <person name="Kyrpides N.C."/>
            <person name="Klenk H.P."/>
        </authorList>
    </citation>
    <scope>NUCLEOTIDE SEQUENCE [LARGE SCALE GENOMIC DNA]</scope>
    <source>
        <strain evidence="3">DSM 14365 / CIP 107738 / JCM 11303 / AJ 13395 / SMP-2</strain>
    </source>
</reference>
<evidence type="ECO:0000313" key="2">
    <source>
        <dbReference type="EMBL" id="ACY14807.1"/>
    </source>
</evidence>
<evidence type="ECO:0000259" key="1">
    <source>
        <dbReference type="Pfam" id="PF00535"/>
    </source>
</evidence>
<dbReference type="PANTHER" id="PTHR43179:SF7">
    <property type="entry name" value="RHAMNOSYLTRANSFERASE WBBL"/>
    <property type="match status" value="1"/>
</dbReference>
<organism evidence="2 3">
    <name type="scientific">Haliangium ochraceum (strain DSM 14365 / JCM 11303 / SMP-2)</name>
    <dbReference type="NCBI Taxonomy" id="502025"/>
    <lineage>
        <taxon>Bacteria</taxon>
        <taxon>Pseudomonadati</taxon>
        <taxon>Myxococcota</taxon>
        <taxon>Polyangia</taxon>
        <taxon>Haliangiales</taxon>
        <taxon>Kofleriaceae</taxon>
        <taxon>Haliangium</taxon>
    </lineage>
</organism>
<dbReference type="Pfam" id="PF00535">
    <property type="entry name" value="Glycos_transf_2"/>
    <property type="match status" value="1"/>
</dbReference>
<accession>D0LHX8</accession>
<dbReference type="STRING" id="502025.Hoch_2264"/>
<dbReference type="InterPro" id="IPR029044">
    <property type="entry name" value="Nucleotide-diphossugar_trans"/>
</dbReference>
<dbReference type="KEGG" id="hoh:Hoch_2264"/>
<gene>
    <name evidence="2" type="ordered locus">Hoch_2264</name>
</gene>
<dbReference type="CAZy" id="GT2">
    <property type="family name" value="Glycosyltransferase Family 2"/>
</dbReference>
<keyword evidence="3" id="KW-1185">Reference proteome</keyword>
<proteinExistence type="predicted"/>
<dbReference type="Gene3D" id="3.90.550.10">
    <property type="entry name" value="Spore Coat Polysaccharide Biosynthesis Protein SpsA, Chain A"/>
    <property type="match status" value="1"/>
</dbReference>
<dbReference type="PANTHER" id="PTHR43179">
    <property type="entry name" value="RHAMNOSYLTRANSFERASE WBBL"/>
    <property type="match status" value="1"/>
</dbReference>
<keyword evidence="2" id="KW-0808">Transferase</keyword>
<dbReference type="OrthoDB" id="9771846at2"/>
<dbReference type="InterPro" id="IPR001173">
    <property type="entry name" value="Glyco_trans_2-like"/>
</dbReference>
<protein>
    <submittedName>
        <fullName evidence="2">Glycosyl transferase family 2</fullName>
    </submittedName>
</protein>